<evidence type="ECO:0008006" key="9">
    <source>
        <dbReference type="Google" id="ProtNLM"/>
    </source>
</evidence>
<accession>A0A9Q1B0P5</accession>
<keyword evidence="8" id="KW-1185">Reference proteome</keyword>
<comment type="similarity">
    <text evidence="2">Belongs to the L6 tetraspanin family.</text>
</comment>
<feature type="transmembrane region" description="Helical" evidence="6">
    <location>
        <begin position="108"/>
        <end position="128"/>
    </location>
</feature>
<evidence type="ECO:0000256" key="5">
    <source>
        <dbReference type="ARBA" id="ARBA00023136"/>
    </source>
</evidence>
<evidence type="ECO:0000256" key="3">
    <source>
        <dbReference type="ARBA" id="ARBA00022692"/>
    </source>
</evidence>
<evidence type="ECO:0000313" key="8">
    <source>
        <dbReference type="Proteomes" id="UP001142489"/>
    </source>
</evidence>
<keyword evidence="5 6" id="KW-0472">Membrane</keyword>
<keyword evidence="4 6" id="KW-1133">Transmembrane helix</keyword>
<dbReference type="OrthoDB" id="9897613at2759"/>
<dbReference type="Proteomes" id="UP001142489">
    <property type="component" value="Unassembled WGS sequence"/>
</dbReference>
<feature type="transmembrane region" description="Helical" evidence="6">
    <location>
        <begin position="75"/>
        <end position="96"/>
    </location>
</feature>
<dbReference type="PANTHER" id="PTHR14198:SF22">
    <property type="entry name" value="TRANSMEMBRANE 4 L6 FAMILY MEMBER 19"/>
    <property type="match status" value="1"/>
</dbReference>
<evidence type="ECO:0000256" key="1">
    <source>
        <dbReference type="ARBA" id="ARBA00004141"/>
    </source>
</evidence>
<dbReference type="PANTHER" id="PTHR14198">
    <property type="entry name" value="TRANSMEMBRANE 4 L6 FAMILY MEMBER 1-RELATED"/>
    <property type="match status" value="1"/>
</dbReference>
<dbReference type="AlphaFoldDB" id="A0A9Q1B0P5"/>
<gene>
    <name evidence="7" type="ORF">JRQ81_017976</name>
</gene>
<proteinExistence type="inferred from homology"/>
<dbReference type="EMBL" id="JAPFRF010000008">
    <property type="protein sequence ID" value="KAJ7324956.1"/>
    <property type="molecule type" value="Genomic_DNA"/>
</dbReference>
<sequence>MANNVATPVPDLSGNHTLEPTASDTTSSFHLHPCILFVKGLLSILANFLLLFPSWESQYLSLGQITEKVMLLPGLWGGGLLVFPAAFQSAGIGWRWKCCSKSGNCQKMFLSIVLSALGLLGSAASFIMSGVGLTEGPYCLYVATHNQVMKEQWGYPFREMDHQALNDGRIKNYLYEPTLWKSVCIEPQNVVAWNVYFFSALLIISVVEMVLSVLQIINGFFGCVCGFCEKK</sequence>
<reference evidence="7" key="1">
    <citation type="journal article" date="2023" name="DNA Res.">
        <title>Chromosome-level genome assembly of Phrynocephalus forsythii using third-generation DNA sequencing and Hi-C analysis.</title>
        <authorList>
            <person name="Qi Y."/>
            <person name="Zhao W."/>
            <person name="Zhao Y."/>
            <person name="Niu C."/>
            <person name="Cao S."/>
            <person name="Zhang Y."/>
        </authorList>
    </citation>
    <scope>NUCLEOTIDE SEQUENCE</scope>
    <source>
        <tissue evidence="7">Muscle</tissue>
    </source>
</reference>
<comment type="subcellular location">
    <subcellularLocation>
        <location evidence="1">Membrane</location>
        <topology evidence="1">Multi-pass membrane protein</topology>
    </subcellularLocation>
</comment>
<dbReference type="Pfam" id="PF05805">
    <property type="entry name" value="L6_membrane"/>
    <property type="match status" value="1"/>
</dbReference>
<evidence type="ECO:0000313" key="7">
    <source>
        <dbReference type="EMBL" id="KAJ7324956.1"/>
    </source>
</evidence>
<name>A0A9Q1B0P5_9SAUR</name>
<organism evidence="7 8">
    <name type="scientific">Phrynocephalus forsythii</name>
    <dbReference type="NCBI Taxonomy" id="171643"/>
    <lineage>
        <taxon>Eukaryota</taxon>
        <taxon>Metazoa</taxon>
        <taxon>Chordata</taxon>
        <taxon>Craniata</taxon>
        <taxon>Vertebrata</taxon>
        <taxon>Euteleostomi</taxon>
        <taxon>Lepidosauria</taxon>
        <taxon>Squamata</taxon>
        <taxon>Bifurcata</taxon>
        <taxon>Unidentata</taxon>
        <taxon>Episquamata</taxon>
        <taxon>Toxicofera</taxon>
        <taxon>Iguania</taxon>
        <taxon>Acrodonta</taxon>
        <taxon>Agamidae</taxon>
        <taxon>Agaminae</taxon>
        <taxon>Phrynocephalus</taxon>
    </lineage>
</organism>
<evidence type="ECO:0000256" key="2">
    <source>
        <dbReference type="ARBA" id="ARBA00006193"/>
    </source>
</evidence>
<evidence type="ECO:0000256" key="4">
    <source>
        <dbReference type="ARBA" id="ARBA00022989"/>
    </source>
</evidence>
<keyword evidence="3 6" id="KW-0812">Transmembrane</keyword>
<feature type="transmembrane region" description="Helical" evidence="6">
    <location>
        <begin position="195"/>
        <end position="228"/>
    </location>
</feature>
<comment type="caution">
    <text evidence="7">The sequence shown here is derived from an EMBL/GenBank/DDBJ whole genome shotgun (WGS) entry which is preliminary data.</text>
</comment>
<dbReference type="GO" id="GO:0016020">
    <property type="term" value="C:membrane"/>
    <property type="evidence" value="ECO:0007669"/>
    <property type="project" value="UniProtKB-SubCell"/>
</dbReference>
<protein>
    <recommendedName>
        <fullName evidence="9">Transmembrane 4 L6 family member 19</fullName>
    </recommendedName>
</protein>
<dbReference type="InterPro" id="IPR008661">
    <property type="entry name" value="L6_membrane"/>
</dbReference>
<evidence type="ECO:0000256" key="6">
    <source>
        <dbReference type="SAM" id="Phobius"/>
    </source>
</evidence>
<feature type="transmembrane region" description="Helical" evidence="6">
    <location>
        <begin position="36"/>
        <end position="55"/>
    </location>
</feature>